<reference evidence="2 3" key="1">
    <citation type="submission" date="2021-06" db="EMBL/GenBank/DDBJ databases">
        <title>Caerostris extrusa draft genome.</title>
        <authorList>
            <person name="Kono N."/>
            <person name="Arakawa K."/>
        </authorList>
    </citation>
    <scope>NUCLEOTIDE SEQUENCE [LARGE SCALE GENOMIC DNA]</scope>
</reference>
<evidence type="ECO:0000313" key="3">
    <source>
        <dbReference type="Proteomes" id="UP001054945"/>
    </source>
</evidence>
<gene>
    <name evidence="2" type="primary">DDR2_1</name>
    <name evidence="2" type="ORF">CEXT_68231</name>
</gene>
<keyword evidence="1" id="KW-0812">Transmembrane</keyword>
<keyword evidence="3" id="KW-1185">Reference proteome</keyword>
<dbReference type="AlphaFoldDB" id="A0AAV4W308"/>
<evidence type="ECO:0000256" key="1">
    <source>
        <dbReference type="SAM" id="Phobius"/>
    </source>
</evidence>
<feature type="transmembrane region" description="Helical" evidence="1">
    <location>
        <begin position="127"/>
        <end position="150"/>
    </location>
</feature>
<organism evidence="2 3">
    <name type="scientific">Caerostris extrusa</name>
    <name type="common">Bark spider</name>
    <name type="synonym">Caerostris bankana</name>
    <dbReference type="NCBI Taxonomy" id="172846"/>
    <lineage>
        <taxon>Eukaryota</taxon>
        <taxon>Metazoa</taxon>
        <taxon>Ecdysozoa</taxon>
        <taxon>Arthropoda</taxon>
        <taxon>Chelicerata</taxon>
        <taxon>Arachnida</taxon>
        <taxon>Araneae</taxon>
        <taxon>Araneomorphae</taxon>
        <taxon>Entelegynae</taxon>
        <taxon>Araneoidea</taxon>
        <taxon>Araneidae</taxon>
        <taxon>Caerostris</taxon>
    </lineage>
</organism>
<dbReference type="Proteomes" id="UP001054945">
    <property type="component" value="Unassembled WGS sequence"/>
</dbReference>
<evidence type="ECO:0000313" key="2">
    <source>
        <dbReference type="EMBL" id="GIY76038.1"/>
    </source>
</evidence>
<proteinExistence type="predicted"/>
<keyword evidence="2" id="KW-0675">Receptor</keyword>
<comment type="caution">
    <text evidence="2">The sequence shown here is derived from an EMBL/GenBank/DDBJ whole genome shotgun (WGS) entry which is preliminary data.</text>
</comment>
<protein>
    <submittedName>
        <fullName evidence="2">Discoidin domain-containing receptor 2</fullName>
    </submittedName>
</protein>
<name>A0AAV4W308_CAEEX</name>
<keyword evidence="1" id="KW-1133">Transmembrane helix</keyword>
<keyword evidence="1" id="KW-0472">Membrane</keyword>
<dbReference type="EMBL" id="BPLR01015428">
    <property type="protein sequence ID" value="GIY76038.1"/>
    <property type="molecule type" value="Genomic_DNA"/>
</dbReference>
<sequence length="191" mass="21105">MRSMEHQDTIAVSMLMLVVRNHSFCPVFSSARDLVQRGRAPLPRPGGALLLHAGPVLRARAQRHRPPAPRRRQSAEGGAALRRPWMLLSEVSFDSVPAIGNFTEEDPPAMPPIVSTALNEDALDNQYVGLVIGVLAAVILVLVVAIFVIVARNKRRKDTSPHNILSPRENRVAVNLKVSETDRIDFRESDQ</sequence>
<accession>A0AAV4W308</accession>